<reference evidence="1 2" key="1">
    <citation type="journal article" date="2020" name="Elife">
        <title>Loss of centromere function drives karyotype evolution in closely related Malassezia species.</title>
        <authorList>
            <person name="Sankaranarayanan S.R."/>
            <person name="Ianiri G."/>
            <person name="Coelho M.A."/>
            <person name="Reza M.H."/>
            <person name="Thimmappa B.C."/>
            <person name="Ganguly P."/>
            <person name="Vadnala R.N."/>
            <person name="Sun S."/>
            <person name="Siddharthan R."/>
            <person name="Tellgren-Roth C."/>
            <person name="Dawson T.L."/>
            <person name="Heitman J."/>
            <person name="Sanyal K."/>
        </authorList>
    </citation>
    <scope>NUCLEOTIDE SEQUENCE [LARGE SCALE GENOMIC DNA]</scope>
    <source>
        <strain evidence="1">CBS14141</strain>
    </source>
</reference>
<gene>
    <name evidence="1" type="ORF">GLX27_000359</name>
</gene>
<proteinExistence type="predicted"/>
<organism evidence="1 2">
    <name type="scientific">Malassezia furfur</name>
    <name type="common">Pityriasis versicolor infection agent</name>
    <name type="synonym">Pityrosporum furfur</name>
    <dbReference type="NCBI Taxonomy" id="55194"/>
    <lineage>
        <taxon>Eukaryota</taxon>
        <taxon>Fungi</taxon>
        <taxon>Dikarya</taxon>
        <taxon>Basidiomycota</taxon>
        <taxon>Ustilaginomycotina</taxon>
        <taxon>Malasseziomycetes</taxon>
        <taxon>Malasseziales</taxon>
        <taxon>Malasseziaceae</taxon>
        <taxon>Malassezia</taxon>
    </lineage>
</organism>
<dbReference type="EMBL" id="CP046234">
    <property type="protein sequence ID" value="WFD45735.1"/>
    <property type="molecule type" value="Genomic_DNA"/>
</dbReference>
<accession>A0ABY8EL12</accession>
<keyword evidence="2" id="KW-1185">Reference proteome</keyword>
<evidence type="ECO:0000313" key="2">
    <source>
        <dbReference type="Proteomes" id="UP000818624"/>
    </source>
</evidence>
<name>A0ABY8EL12_MALFU</name>
<sequence>MAGPALSSPLFHRDVLRRIVGDTLKAPQFPQALLDDVLRADRDPDAPLPTLTDRDRFAIEEANKVLAMYRSAAEPKEPDEDKLYALKLQYTQAGCTILLRDLPGAQRILEMLARELRPRPQSTLSSSTEGMQLNAQVLGTLHWLNASQGHTRNAERYARWRDEVQSLLQK</sequence>
<protein>
    <submittedName>
        <fullName evidence="1">Uncharacterized protein</fullName>
    </submittedName>
</protein>
<dbReference type="Proteomes" id="UP000818624">
    <property type="component" value="Chromosome 1"/>
</dbReference>
<evidence type="ECO:0000313" key="1">
    <source>
        <dbReference type="EMBL" id="WFD45735.1"/>
    </source>
</evidence>